<reference evidence="1" key="1">
    <citation type="submission" date="2014-11" db="EMBL/GenBank/DDBJ databases">
        <authorList>
            <person name="Amaro Gonzalez C."/>
        </authorList>
    </citation>
    <scope>NUCLEOTIDE SEQUENCE</scope>
</reference>
<proteinExistence type="predicted"/>
<dbReference type="AlphaFoldDB" id="A0A0E9WI86"/>
<evidence type="ECO:0000313" key="1">
    <source>
        <dbReference type="EMBL" id="JAH90114.1"/>
    </source>
</evidence>
<sequence length="43" mass="5183">MVLVNSQDVYIFSFRNTFVNQKTNQEPRYPVHIVKMALLNWQL</sequence>
<name>A0A0E9WI86_ANGAN</name>
<dbReference type="EMBL" id="GBXM01018463">
    <property type="protein sequence ID" value="JAH90114.1"/>
    <property type="molecule type" value="Transcribed_RNA"/>
</dbReference>
<protein>
    <submittedName>
        <fullName evidence="1">Uncharacterized protein</fullName>
    </submittedName>
</protein>
<organism evidence="1">
    <name type="scientific">Anguilla anguilla</name>
    <name type="common">European freshwater eel</name>
    <name type="synonym">Muraena anguilla</name>
    <dbReference type="NCBI Taxonomy" id="7936"/>
    <lineage>
        <taxon>Eukaryota</taxon>
        <taxon>Metazoa</taxon>
        <taxon>Chordata</taxon>
        <taxon>Craniata</taxon>
        <taxon>Vertebrata</taxon>
        <taxon>Euteleostomi</taxon>
        <taxon>Actinopterygii</taxon>
        <taxon>Neopterygii</taxon>
        <taxon>Teleostei</taxon>
        <taxon>Anguilliformes</taxon>
        <taxon>Anguillidae</taxon>
        <taxon>Anguilla</taxon>
    </lineage>
</organism>
<accession>A0A0E9WI86</accession>
<reference evidence="1" key="2">
    <citation type="journal article" date="2015" name="Fish Shellfish Immunol.">
        <title>Early steps in the European eel (Anguilla anguilla)-Vibrio vulnificus interaction in the gills: Role of the RtxA13 toxin.</title>
        <authorList>
            <person name="Callol A."/>
            <person name="Pajuelo D."/>
            <person name="Ebbesson L."/>
            <person name="Teles M."/>
            <person name="MacKenzie S."/>
            <person name="Amaro C."/>
        </authorList>
    </citation>
    <scope>NUCLEOTIDE SEQUENCE</scope>
</reference>